<evidence type="ECO:0000256" key="6">
    <source>
        <dbReference type="ARBA" id="ARBA00023049"/>
    </source>
</evidence>
<dbReference type="GeneID" id="85014537"/>
<evidence type="ECO:0000313" key="8">
    <source>
        <dbReference type="EMBL" id="MBB6041010.1"/>
    </source>
</evidence>
<keyword evidence="5" id="KW-0862">Zinc</keyword>
<dbReference type="PROSITE" id="PS50249">
    <property type="entry name" value="MPN"/>
    <property type="match status" value="1"/>
</dbReference>
<dbReference type="PROSITE" id="PS01302">
    <property type="entry name" value="UPF0758"/>
    <property type="match status" value="1"/>
</dbReference>
<dbReference type="EMBL" id="JACHHH010000004">
    <property type="protein sequence ID" value="MBB6041010.1"/>
    <property type="molecule type" value="Genomic_DNA"/>
</dbReference>
<evidence type="ECO:0000256" key="3">
    <source>
        <dbReference type="ARBA" id="ARBA00022723"/>
    </source>
</evidence>
<dbReference type="Proteomes" id="UP000522163">
    <property type="component" value="Unassembled WGS sequence"/>
</dbReference>
<evidence type="ECO:0000256" key="2">
    <source>
        <dbReference type="ARBA" id="ARBA00022670"/>
    </source>
</evidence>
<keyword evidence="4" id="KW-0378">Hydrolase</keyword>
<dbReference type="AlphaFoldDB" id="A0A7W9SGK2"/>
<evidence type="ECO:0000256" key="4">
    <source>
        <dbReference type="ARBA" id="ARBA00022801"/>
    </source>
</evidence>
<reference evidence="8 9" key="1">
    <citation type="submission" date="2020-08" db="EMBL/GenBank/DDBJ databases">
        <title>Genomic Encyclopedia of Type Strains, Phase IV (KMG-IV): sequencing the most valuable type-strain genomes for metagenomic binning, comparative biology and taxonomic classification.</title>
        <authorList>
            <person name="Goeker M."/>
        </authorList>
    </citation>
    <scope>NUCLEOTIDE SEQUENCE [LARGE SCALE GENOMIC DNA]</scope>
    <source>
        <strain evidence="8 9">DSM 17245</strain>
    </source>
</reference>
<keyword evidence="3" id="KW-0479">Metal-binding</keyword>
<evidence type="ECO:0000256" key="1">
    <source>
        <dbReference type="ARBA" id="ARBA00010243"/>
    </source>
</evidence>
<dbReference type="RefSeq" id="WP_183683511.1">
    <property type="nucleotide sequence ID" value="NZ_JACHHH010000004.1"/>
</dbReference>
<dbReference type="InterPro" id="IPR020891">
    <property type="entry name" value="UPF0758_CS"/>
</dbReference>
<dbReference type="GO" id="GO:0006508">
    <property type="term" value="P:proteolysis"/>
    <property type="evidence" value="ECO:0007669"/>
    <property type="project" value="UniProtKB-KW"/>
</dbReference>
<dbReference type="InterPro" id="IPR025657">
    <property type="entry name" value="RadC_JAB"/>
</dbReference>
<organism evidence="8 9">
    <name type="scientific">Oribacterium sinus</name>
    <dbReference type="NCBI Taxonomy" id="237576"/>
    <lineage>
        <taxon>Bacteria</taxon>
        <taxon>Bacillati</taxon>
        <taxon>Bacillota</taxon>
        <taxon>Clostridia</taxon>
        <taxon>Lachnospirales</taxon>
        <taxon>Lachnospiraceae</taxon>
        <taxon>Oribacterium</taxon>
    </lineage>
</organism>
<dbReference type="PANTHER" id="PTHR30471">
    <property type="entry name" value="DNA REPAIR PROTEIN RADC"/>
    <property type="match status" value="1"/>
</dbReference>
<evidence type="ECO:0000256" key="5">
    <source>
        <dbReference type="ARBA" id="ARBA00022833"/>
    </source>
</evidence>
<proteinExistence type="inferred from homology"/>
<keyword evidence="2" id="KW-0645">Protease</keyword>
<dbReference type="SUPFAM" id="SSF102712">
    <property type="entry name" value="JAB1/MPN domain"/>
    <property type="match status" value="1"/>
</dbReference>
<dbReference type="Pfam" id="PF04002">
    <property type="entry name" value="RadC"/>
    <property type="match status" value="1"/>
</dbReference>
<dbReference type="GO" id="GO:0008237">
    <property type="term" value="F:metallopeptidase activity"/>
    <property type="evidence" value="ECO:0007669"/>
    <property type="project" value="UniProtKB-KW"/>
</dbReference>
<keyword evidence="6" id="KW-0482">Metalloprotease</keyword>
<dbReference type="InterPro" id="IPR037518">
    <property type="entry name" value="MPN"/>
</dbReference>
<comment type="similarity">
    <text evidence="1">Belongs to the UPF0758 family.</text>
</comment>
<feature type="domain" description="MPN" evidence="7">
    <location>
        <begin position="25"/>
        <end position="151"/>
    </location>
</feature>
<dbReference type="InterPro" id="IPR001405">
    <property type="entry name" value="UPF0758"/>
</dbReference>
<dbReference type="GO" id="GO:0046872">
    <property type="term" value="F:metal ion binding"/>
    <property type="evidence" value="ECO:0007669"/>
    <property type="project" value="UniProtKB-KW"/>
</dbReference>
<sequence>MNDKFSLDMVSIRLITDKKLYSDTALTSPEKAVDLIGQEIASFDREAVAIINCSTALKPINAHIVSIGSIDTSIVSPREVLKAAILSNAAGFILMHNHPSGTLKPSKQDFIMTGNLFFAGELMSTHLIDHIIVGYNNGKLDFHSFTQHDEFNIAKEAFKQSSSFANYFREPSQNNIVKASKNLSEVLSKYKSKEPHQASGKKEHI</sequence>
<dbReference type="Gene3D" id="3.40.140.10">
    <property type="entry name" value="Cytidine Deaminase, domain 2"/>
    <property type="match status" value="1"/>
</dbReference>
<accession>A0A7W9SGK2</accession>
<evidence type="ECO:0000259" key="7">
    <source>
        <dbReference type="PROSITE" id="PS50249"/>
    </source>
</evidence>
<dbReference type="PANTHER" id="PTHR30471:SF3">
    <property type="entry name" value="UPF0758 PROTEIN YEES-RELATED"/>
    <property type="match status" value="1"/>
</dbReference>
<protein>
    <submittedName>
        <fullName evidence="8">DNA repair protein RadC</fullName>
    </submittedName>
</protein>
<evidence type="ECO:0000313" key="9">
    <source>
        <dbReference type="Proteomes" id="UP000522163"/>
    </source>
</evidence>
<gene>
    <name evidence="8" type="ORF">HNQ46_000982</name>
</gene>
<comment type="caution">
    <text evidence="8">The sequence shown here is derived from an EMBL/GenBank/DDBJ whole genome shotgun (WGS) entry which is preliminary data.</text>
</comment>
<dbReference type="CDD" id="cd08071">
    <property type="entry name" value="MPN_DUF2466"/>
    <property type="match status" value="1"/>
</dbReference>
<name>A0A7W9SGK2_9FIRM</name>